<dbReference type="PROSITE" id="PS51257">
    <property type="entry name" value="PROKAR_LIPOPROTEIN"/>
    <property type="match status" value="1"/>
</dbReference>
<dbReference type="EC" id="3.6.1.23" evidence="5"/>
<keyword evidence="5" id="KW-0460">Magnesium</keyword>
<dbReference type="InterPro" id="IPR029054">
    <property type="entry name" value="dUTPase-like"/>
</dbReference>
<dbReference type="GO" id="GO:0004170">
    <property type="term" value="F:dUTP diphosphatase activity"/>
    <property type="evidence" value="ECO:0007669"/>
    <property type="project" value="UniProtKB-UniRule"/>
</dbReference>
<evidence type="ECO:0000259" key="6">
    <source>
        <dbReference type="Pfam" id="PF00692"/>
    </source>
</evidence>
<comment type="similarity">
    <text evidence="2 5">Belongs to the dUTPase family.</text>
</comment>
<keyword evidence="4 5" id="KW-0546">Nucleotide metabolism</keyword>
<dbReference type="AlphaFoldDB" id="A0A7R9IY55"/>
<comment type="catalytic activity">
    <reaction evidence="5">
        <text>dUTP + H2O = dUMP + diphosphate + H(+)</text>
        <dbReference type="Rhea" id="RHEA:10248"/>
        <dbReference type="ChEBI" id="CHEBI:15377"/>
        <dbReference type="ChEBI" id="CHEBI:15378"/>
        <dbReference type="ChEBI" id="CHEBI:33019"/>
        <dbReference type="ChEBI" id="CHEBI:61555"/>
        <dbReference type="ChEBI" id="CHEBI:246422"/>
        <dbReference type="EC" id="3.6.1.23"/>
    </reaction>
</comment>
<reference evidence="7" key="1">
    <citation type="submission" date="2020-11" db="EMBL/GenBank/DDBJ databases">
        <authorList>
            <person name="Tran Van P."/>
        </authorList>
    </citation>
    <scope>NUCLEOTIDE SEQUENCE</scope>
</reference>
<name>A0A7R9IY55_TIMCA</name>
<dbReference type="InterPro" id="IPR036157">
    <property type="entry name" value="dUTPase-like_sf"/>
</dbReference>
<dbReference type="GO" id="GO:0000287">
    <property type="term" value="F:magnesium ion binding"/>
    <property type="evidence" value="ECO:0007669"/>
    <property type="project" value="UniProtKB-UniRule"/>
</dbReference>
<comment type="cofactor">
    <cofactor evidence="5">
        <name>Mg(2+)</name>
        <dbReference type="ChEBI" id="CHEBI:18420"/>
    </cofactor>
</comment>
<dbReference type="InterPro" id="IPR033704">
    <property type="entry name" value="dUTPase_trimeric"/>
</dbReference>
<evidence type="ECO:0000256" key="3">
    <source>
        <dbReference type="ARBA" id="ARBA00022801"/>
    </source>
</evidence>
<comment type="function">
    <text evidence="5">Involved in nucleotide metabolism via production of dUMP, the immediate precursor of thymidine nucleotides, and decreases the intracellular concentration of dUTP so that uracil cannot be incorporated into DNA.</text>
</comment>
<evidence type="ECO:0000256" key="4">
    <source>
        <dbReference type="ARBA" id="ARBA00023080"/>
    </source>
</evidence>
<sequence>MRVEFLWQWPHALQHPGPVSYSCHKVTHNISFAEWDEGTQYIFKLKGCMAAQLLLFTTIKDMILKDMMDPIHVTNPKKKGPIVVAEMERKNYNIVFTKLSFLLKYKKINRNAFSPIRDTTLSAGLDLKSPYSCSIQPSCRCLVKINIYIILPTGTYGRISPRSSLALHHGINVLAGVIDEDYHVIFVYYSLIMATLFLEVKGAIQLLN</sequence>
<evidence type="ECO:0000313" key="7">
    <source>
        <dbReference type="EMBL" id="CAD7569129.1"/>
    </source>
</evidence>
<feature type="domain" description="dUTPase-like" evidence="6">
    <location>
        <begin position="115"/>
        <end position="183"/>
    </location>
</feature>
<dbReference type="PANTHER" id="PTHR11241:SF0">
    <property type="entry name" value="DEOXYURIDINE 5'-TRIPHOSPHATE NUCLEOTIDOHYDROLASE"/>
    <property type="match status" value="1"/>
</dbReference>
<accession>A0A7R9IY55</accession>
<dbReference type="UniPathway" id="UPA00610">
    <property type="reaction ID" value="UER00666"/>
</dbReference>
<dbReference type="EMBL" id="OE179553">
    <property type="protein sequence ID" value="CAD7569129.1"/>
    <property type="molecule type" value="Genomic_DNA"/>
</dbReference>
<evidence type="ECO:0000256" key="5">
    <source>
        <dbReference type="RuleBase" id="RU367024"/>
    </source>
</evidence>
<comment type="pathway">
    <text evidence="1 5">Pyrimidine metabolism; dUMP biosynthesis; dUMP from dCTP (dUTP route): step 2/2.</text>
</comment>
<dbReference type="CDD" id="cd07557">
    <property type="entry name" value="trimeric_dUTPase"/>
    <property type="match status" value="1"/>
</dbReference>
<organism evidence="7">
    <name type="scientific">Timema californicum</name>
    <name type="common">California timema</name>
    <name type="synonym">Walking stick</name>
    <dbReference type="NCBI Taxonomy" id="61474"/>
    <lineage>
        <taxon>Eukaryota</taxon>
        <taxon>Metazoa</taxon>
        <taxon>Ecdysozoa</taxon>
        <taxon>Arthropoda</taxon>
        <taxon>Hexapoda</taxon>
        <taxon>Insecta</taxon>
        <taxon>Pterygota</taxon>
        <taxon>Neoptera</taxon>
        <taxon>Polyneoptera</taxon>
        <taxon>Phasmatodea</taxon>
        <taxon>Timematodea</taxon>
        <taxon>Timematoidea</taxon>
        <taxon>Timematidae</taxon>
        <taxon>Timema</taxon>
    </lineage>
</organism>
<proteinExistence type="inferred from homology"/>
<gene>
    <name evidence="7" type="ORF">TCMB3V08_LOCUS1878</name>
</gene>
<dbReference type="Gene3D" id="2.70.40.10">
    <property type="match status" value="1"/>
</dbReference>
<evidence type="ECO:0000256" key="2">
    <source>
        <dbReference type="ARBA" id="ARBA00006581"/>
    </source>
</evidence>
<evidence type="ECO:0000256" key="1">
    <source>
        <dbReference type="ARBA" id="ARBA00005142"/>
    </source>
</evidence>
<dbReference type="InterPro" id="IPR008181">
    <property type="entry name" value="dUTPase"/>
</dbReference>
<keyword evidence="3 5" id="KW-0378">Hydrolase</keyword>
<dbReference type="SUPFAM" id="SSF51283">
    <property type="entry name" value="dUTPase-like"/>
    <property type="match status" value="1"/>
</dbReference>
<dbReference type="GO" id="GO:0006226">
    <property type="term" value="P:dUMP biosynthetic process"/>
    <property type="evidence" value="ECO:0007669"/>
    <property type="project" value="UniProtKB-UniRule"/>
</dbReference>
<dbReference type="PANTHER" id="PTHR11241">
    <property type="entry name" value="DEOXYURIDINE 5'-TRIPHOSPHATE NUCLEOTIDOHYDROLASE"/>
    <property type="match status" value="1"/>
</dbReference>
<protein>
    <recommendedName>
        <fullName evidence="5">Deoxyuridine 5'-triphosphate nucleotidohydrolase</fullName>
        <shortName evidence="5">dUTPase</shortName>
        <ecNumber evidence="5">3.6.1.23</ecNumber>
    </recommendedName>
    <alternativeName>
        <fullName evidence="5">dUTP pyrophosphatase</fullName>
    </alternativeName>
</protein>
<keyword evidence="5" id="KW-0479">Metal-binding</keyword>
<dbReference type="GO" id="GO:0046081">
    <property type="term" value="P:dUTP catabolic process"/>
    <property type="evidence" value="ECO:0007669"/>
    <property type="project" value="UniProtKB-UniRule"/>
</dbReference>
<dbReference type="Pfam" id="PF00692">
    <property type="entry name" value="dUTPase"/>
    <property type="match status" value="1"/>
</dbReference>